<dbReference type="KEGG" id="mlr:MELLADRAFT_72331"/>
<gene>
    <name evidence="2" type="ORF">MELLADRAFT_72331</name>
</gene>
<sequence length="95" mass="10623">MSVTNSELKIALQSLRTPSPNISNPSTLLVPFNHHHPHHHPGLDSSERLPNEVHHRLSTPSHSHSHQRGLEDCRFLVEPILAARPMRLSAPPCNT</sequence>
<evidence type="ECO:0000256" key="1">
    <source>
        <dbReference type="SAM" id="MobiDB-lite"/>
    </source>
</evidence>
<dbReference type="RefSeq" id="XP_007412039.1">
    <property type="nucleotide sequence ID" value="XM_007411977.1"/>
</dbReference>
<feature type="compositionally biased region" description="Basic and acidic residues" evidence="1">
    <location>
        <begin position="41"/>
        <end position="55"/>
    </location>
</feature>
<dbReference type="GeneID" id="18932076"/>
<dbReference type="AlphaFoldDB" id="F4RSH3"/>
<proteinExistence type="predicted"/>
<dbReference type="VEuPathDB" id="FungiDB:MELLADRAFT_72331"/>
<keyword evidence="3" id="KW-1185">Reference proteome</keyword>
<dbReference type="InParanoid" id="F4RSH3"/>
<evidence type="ECO:0000313" key="3">
    <source>
        <dbReference type="Proteomes" id="UP000001072"/>
    </source>
</evidence>
<reference evidence="3" key="1">
    <citation type="journal article" date="2011" name="Proc. Natl. Acad. Sci. U.S.A.">
        <title>Obligate biotrophy features unraveled by the genomic analysis of rust fungi.</title>
        <authorList>
            <person name="Duplessis S."/>
            <person name="Cuomo C.A."/>
            <person name="Lin Y.-C."/>
            <person name="Aerts A."/>
            <person name="Tisserant E."/>
            <person name="Veneault-Fourrey C."/>
            <person name="Joly D.L."/>
            <person name="Hacquard S."/>
            <person name="Amselem J."/>
            <person name="Cantarel B.L."/>
            <person name="Chiu R."/>
            <person name="Coutinho P.M."/>
            <person name="Feau N."/>
            <person name="Field M."/>
            <person name="Frey P."/>
            <person name="Gelhaye E."/>
            <person name="Goldberg J."/>
            <person name="Grabherr M.G."/>
            <person name="Kodira C.D."/>
            <person name="Kohler A."/>
            <person name="Kuees U."/>
            <person name="Lindquist E.A."/>
            <person name="Lucas S.M."/>
            <person name="Mago R."/>
            <person name="Mauceli E."/>
            <person name="Morin E."/>
            <person name="Murat C."/>
            <person name="Pangilinan J.L."/>
            <person name="Park R."/>
            <person name="Pearson M."/>
            <person name="Quesneville H."/>
            <person name="Rouhier N."/>
            <person name="Sakthikumar S."/>
            <person name="Salamov A.A."/>
            <person name="Schmutz J."/>
            <person name="Selles B."/>
            <person name="Shapiro H."/>
            <person name="Tanguay P."/>
            <person name="Tuskan G.A."/>
            <person name="Henrissat B."/>
            <person name="Van de Peer Y."/>
            <person name="Rouze P."/>
            <person name="Ellis J.G."/>
            <person name="Dodds P.N."/>
            <person name="Schein J.E."/>
            <person name="Zhong S."/>
            <person name="Hamelin R.C."/>
            <person name="Grigoriev I.V."/>
            <person name="Szabo L.J."/>
            <person name="Martin F."/>
        </authorList>
    </citation>
    <scope>NUCLEOTIDE SEQUENCE [LARGE SCALE GENOMIC DNA]</scope>
    <source>
        <strain evidence="3">98AG31 / pathotype 3-4-7</strain>
    </source>
</reference>
<dbReference type="Proteomes" id="UP000001072">
    <property type="component" value="Unassembled WGS sequence"/>
</dbReference>
<accession>F4RSH3</accession>
<dbReference type="HOGENOM" id="CLU_2373221_0_0_1"/>
<protein>
    <submittedName>
        <fullName evidence="2">Uncharacterized protein</fullName>
    </submittedName>
</protein>
<dbReference type="EMBL" id="GL883117">
    <property type="protein sequence ID" value="EGG04600.1"/>
    <property type="molecule type" value="Genomic_DNA"/>
</dbReference>
<feature type="compositionally biased region" description="Polar residues" evidence="1">
    <location>
        <begin position="16"/>
        <end position="27"/>
    </location>
</feature>
<organism evidence="3">
    <name type="scientific">Melampsora larici-populina (strain 98AG31 / pathotype 3-4-7)</name>
    <name type="common">Poplar leaf rust fungus</name>
    <dbReference type="NCBI Taxonomy" id="747676"/>
    <lineage>
        <taxon>Eukaryota</taxon>
        <taxon>Fungi</taxon>
        <taxon>Dikarya</taxon>
        <taxon>Basidiomycota</taxon>
        <taxon>Pucciniomycotina</taxon>
        <taxon>Pucciniomycetes</taxon>
        <taxon>Pucciniales</taxon>
        <taxon>Melampsoraceae</taxon>
        <taxon>Melampsora</taxon>
    </lineage>
</organism>
<name>F4RSH3_MELLP</name>
<feature type="region of interest" description="Disordered" evidence="1">
    <location>
        <begin position="16"/>
        <end position="69"/>
    </location>
</feature>
<evidence type="ECO:0000313" key="2">
    <source>
        <dbReference type="EMBL" id="EGG04600.1"/>
    </source>
</evidence>